<gene>
    <name evidence="1" type="ORF">PACLA_8A039294</name>
</gene>
<dbReference type="Proteomes" id="UP001152795">
    <property type="component" value="Unassembled WGS sequence"/>
</dbReference>
<organism evidence="1 2">
    <name type="scientific">Paramuricea clavata</name>
    <name type="common">Red gorgonian</name>
    <name type="synonym">Violescent sea-whip</name>
    <dbReference type="NCBI Taxonomy" id="317549"/>
    <lineage>
        <taxon>Eukaryota</taxon>
        <taxon>Metazoa</taxon>
        <taxon>Cnidaria</taxon>
        <taxon>Anthozoa</taxon>
        <taxon>Octocorallia</taxon>
        <taxon>Malacalcyonacea</taxon>
        <taxon>Plexauridae</taxon>
        <taxon>Paramuricea</taxon>
    </lineage>
</organism>
<proteinExistence type="predicted"/>
<keyword evidence="2" id="KW-1185">Reference proteome</keyword>
<dbReference type="AlphaFoldDB" id="A0A7D9DHL0"/>
<name>A0A7D9DHL0_PARCT</name>
<accession>A0A7D9DHL0</accession>
<sequence>MEKYLVFILLAIFHTRWATPVLVCESNSDCDEARDPYCCKKIKQCRSNCVLQNCTSNTDCGSPGERCKHGKCLPVSAPSRTKDDRSPALVIVFVAVCLFVFVCIIVAPVCCCVRCAGGFCDRRLARGNVAAGRHAGWNFGDGGGGGGDGGGGGGGGGGGDGGGGGGGGGGDGGC</sequence>
<dbReference type="EMBL" id="CACRXK020000919">
    <property type="protein sequence ID" value="CAB3985773.1"/>
    <property type="molecule type" value="Genomic_DNA"/>
</dbReference>
<evidence type="ECO:0000313" key="2">
    <source>
        <dbReference type="Proteomes" id="UP001152795"/>
    </source>
</evidence>
<reference evidence="1" key="1">
    <citation type="submission" date="2020-04" db="EMBL/GenBank/DDBJ databases">
        <authorList>
            <person name="Alioto T."/>
            <person name="Alioto T."/>
            <person name="Gomez Garrido J."/>
        </authorList>
    </citation>
    <scope>NUCLEOTIDE SEQUENCE</scope>
    <source>
        <strain evidence="1">A484AB</strain>
    </source>
</reference>
<comment type="caution">
    <text evidence="1">The sequence shown here is derived from an EMBL/GenBank/DDBJ whole genome shotgun (WGS) entry which is preliminary data.</text>
</comment>
<protein>
    <submittedName>
        <fullName evidence="1">Uncharacterized protein</fullName>
    </submittedName>
</protein>
<evidence type="ECO:0000313" key="1">
    <source>
        <dbReference type="EMBL" id="CAB3985773.1"/>
    </source>
</evidence>